<feature type="region of interest" description="Disordered" evidence="1">
    <location>
        <begin position="57"/>
        <end position="133"/>
    </location>
</feature>
<dbReference type="Proteomes" id="UP000504637">
    <property type="component" value="Unplaced"/>
</dbReference>
<reference evidence="4" key="2">
    <citation type="submission" date="2020-04" db="EMBL/GenBank/DDBJ databases">
        <authorList>
            <consortium name="NCBI Genome Project"/>
        </authorList>
    </citation>
    <scope>NUCLEOTIDE SEQUENCE</scope>
    <source>
        <strain evidence="4">CBS 342.82</strain>
    </source>
</reference>
<dbReference type="GeneID" id="54361158"/>
<evidence type="ECO:0000313" key="4">
    <source>
        <dbReference type="RefSeq" id="XP_033457228.1"/>
    </source>
</evidence>
<dbReference type="RefSeq" id="XP_033457228.1">
    <property type="nucleotide sequence ID" value="XM_033603358.1"/>
</dbReference>
<dbReference type="OrthoDB" id="5425782at2759"/>
<sequence>MLSDFFGFAQIPSDILPDGIMFKRQVATGLSVGTSLPTTDLTAITNAAGGVTSGVNAITSQTTPTATPTTAPPPSDTTPTVVAPTTATPAPSPTDNTATRTQQTTEPNTTQPPNTLATTTRDGTTGTTSAHTTATGADSFVSSLTGTSSNLVIVGGSSTINRSTLSSATTITSPLVGSATVASVYTSFYVGSDGKSTSAVLTTSRVLSSTTGFATATILPALQNSGDGDGNGSLSPMSRSVIGGVVGGIGGAILLGGLAIVAWRLWGKKKSQRESLTQEDYLNQGRSDYSRGNSFGAEKRISPLSSSYGGMSPGAASTYTNPNGKVNTASNF</sequence>
<gene>
    <name evidence="4" type="ORF">K489DRAFT_372714</name>
</gene>
<evidence type="ECO:0000256" key="1">
    <source>
        <dbReference type="SAM" id="MobiDB-lite"/>
    </source>
</evidence>
<keyword evidence="2" id="KW-0472">Membrane</keyword>
<name>A0A6J3LZX6_9PEZI</name>
<dbReference type="AlphaFoldDB" id="A0A6J3LZX6"/>
<organism evidence="4">
    <name type="scientific">Dissoconium aciculare CBS 342.82</name>
    <dbReference type="NCBI Taxonomy" id="1314786"/>
    <lineage>
        <taxon>Eukaryota</taxon>
        <taxon>Fungi</taxon>
        <taxon>Dikarya</taxon>
        <taxon>Ascomycota</taxon>
        <taxon>Pezizomycotina</taxon>
        <taxon>Dothideomycetes</taxon>
        <taxon>Dothideomycetidae</taxon>
        <taxon>Mycosphaerellales</taxon>
        <taxon>Dissoconiaceae</taxon>
        <taxon>Dissoconium</taxon>
    </lineage>
</organism>
<keyword evidence="2" id="KW-0812">Transmembrane</keyword>
<accession>A0A6J3LZX6</accession>
<evidence type="ECO:0000256" key="2">
    <source>
        <dbReference type="SAM" id="Phobius"/>
    </source>
</evidence>
<feature type="transmembrane region" description="Helical" evidence="2">
    <location>
        <begin position="241"/>
        <end position="266"/>
    </location>
</feature>
<evidence type="ECO:0008006" key="5">
    <source>
        <dbReference type="Google" id="ProtNLM"/>
    </source>
</evidence>
<reference evidence="4" key="3">
    <citation type="submission" date="2025-08" db="UniProtKB">
        <authorList>
            <consortium name="RefSeq"/>
        </authorList>
    </citation>
    <scope>IDENTIFICATION</scope>
    <source>
        <strain evidence="4">CBS 342.82</strain>
    </source>
</reference>
<protein>
    <recommendedName>
        <fullName evidence="5">Mid2 domain-containing protein</fullName>
    </recommendedName>
</protein>
<reference evidence="4" key="1">
    <citation type="submission" date="2020-01" db="EMBL/GenBank/DDBJ databases">
        <authorList>
            <consortium name="DOE Joint Genome Institute"/>
            <person name="Haridas S."/>
            <person name="Albert R."/>
            <person name="Binder M."/>
            <person name="Bloem J."/>
            <person name="Labutti K."/>
            <person name="Salamov A."/>
            <person name="Andreopoulos B."/>
            <person name="Baker S.E."/>
            <person name="Barry K."/>
            <person name="Bills G."/>
            <person name="Bluhm B.H."/>
            <person name="Cannon C."/>
            <person name="Castanera R."/>
            <person name="Culley D.E."/>
            <person name="Daum C."/>
            <person name="Ezra D."/>
            <person name="Gonzalez J.B."/>
            <person name="Henrissat B."/>
            <person name="Kuo A."/>
            <person name="Liang C."/>
            <person name="Lipzen A."/>
            <person name="Lutzoni F."/>
            <person name="Magnuson J."/>
            <person name="Mondo S."/>
            <person name="Nolan M."/>
            <person name="Ohm R."/>
            <person name="Pangilinan J."/>
            <person name="Park H.-J."/>
            <person name="Ramirez L."/>
            <person name="Alfaro M."/>
            <person name="Sun H."/>
            <person name="Tritt A."/>
            <person name="Yoshinaga Y."/>
            <person name="Zwiers L.-H."/>
            <person name="Turgeon B.G."/>
            <person name="Goodwin S.B."/>
            <person name="Spatafora J.W."/>
            <person name="Crous P.W."/>
            <person name="Grigoriev I.V."/>
        </authorList>
    </citation>
    <scope>NUCLEOTIDE SEQUENCE</scope>
    <source>
        <strain evidence="4">CBS 342.82</strain>
    </source>
</reference>
<feature type="compositionally biased region" description="Low complexity" evidence="1">
    <location>
        <begin position="77"/>
        <end position="133"/>
    </location>
</feature>
<keyword evidence="2" id="KW-1133">Transmembrane helix</keyword>
<keyword evidence="3" id="KW-1185">Reference proteome</keyword>
<proteinExistence type="predicted"/>
<evidence type="ECO:0000313" key="3">
    <source>
        <dbReference type="Proteomes" id="UP000504637"/>
    </source>
</evidence>